<keyword evidence="3" id="KW-1185">Reference proteome</keyword>
<comment type="caution">
    <text evidence="2">The sequence shown here is derived from an EMBL/GenBank/DDBJ whole genome shotgun (WGS) entry which is preliminary data.</text>
</comment>
<keyword evidence="1" id="KW-0812">Transmembrane</keyword>
<organism evidence="2 3">
    <name type="scientific">Phytophthora fragariae</name>
    <dbReference type="NCBI Taxonomy" id="53985"/>
    <lineage>
        <taxon>Eukaryota</taxon>
        <taxon>Sar</taxon>
        <taxon>Stramenopiles</taxon>
        <taxon>Oomycota</taxon>
        <taxon>Peronosporomycetes</taxon>
        <taxon>Peronosporales</taxon>
        <taxon>Peronosporaceae</taxon>
        <taxon>Phytophthora</taxon>
    </lineage>
</organism>
<dbReference type="EMBL" id="QXGB01000208">
    <property type="protein sequence ID" value="KAE9224602.1"/>
    <property type="molecule type" value="Genomic_DNA"/>
</dbReference>
<proteinExistence type="predicted"/>
<name>A0A6A3YUX6_9STRA</name>
<feature type="transmembrane region" description="Helical" evidence="1">
    <location>
        <begin position="106"/>
        <end position="124"/>
    </location>
</feature>
<sequence>MDGVNALMIADILNPAPTMTDLLNPEPSSVETEVPSSYGWRATSLYKEDLRSKWGDTFRRAWFVLCSGWAVIQTTGYVATTAFSLLAANYYVGNGQGIVIYEGFEIGWWPALGSSVVVLTGVTSRACRWLAYTRPSPLAKLGDLCEQLKETMEDRA</sequence>
<evidence type="ECO:0000256" key="1">
    <source>
        <dbReference type="SAM" id="Phobius"/>
    </source>
</evidence>
<gene>
    <name evidence="2" type="ORF">PF005_g5851</name>
</gene>
<dbReference type="AlphaFoldDB" id="A0A6A3YUX6"/>
<feature type="transmembrane region" description="Helical" evidence="1">
    <location>
        <begin position="61"/>
        <end position="86"/>
    </location>
</feature>
<protein>
    <submittedName>
        <fullName evidence="2">Uncharacterized protein</fullName>
    </submittedName>
</protein>
<evidence type="ECO:0000313" key="3">
    <source>
        <dbReference type="Proteomes" id="UP000433483"/>
    </source>
</evidence>
<keyword evidence="1" id="KW-1133">Transmembrane helix</keyword>
<dbReference type="Proteomes" id="UP000433483">
    <property type="component" value="Unassembled WGS sequence"/>
</dbReference>
<keyword evidence="1" id="KW-0472">Membrane</keyword>
<evidence type="ECO:0000313" key="2">
    <source>
        <dbReference type="EMBL" id="KAE9224602.1"/>
    </source>
</evidence>
<accession>A0A6A3YUX6</accession>
<reference evidence="2 3" key="1">
    <citation type="submission" date="2018-08" db="EMBL/GenBank/DDBJ databases">
        <title>Genomic investigation of the strawberry pathogen Phytophthora fragariae indicates pathogenicity is determined by transcriptional variation in three key races.</title>
        <authorList>
            <person name="Adams T.M."/>
            <person name="Armitage A.D."/>
            <person name="Sobczyk M.K."/>
            <person name="Bates H.J."/>
            <person name="Dunwell J.M."/>
            <person name="Nellist C.F."/>
            <person name="Harrison R.J."/>
        </authorList>
    </citation>
    <scope>NUCLEOTIDE SEQUENCE [LARGE SCALE GENOMIC DNA]</scope>
    <source>
        <strain evidence="2 3">NOV-27</strain>
    </source>
</reference>